<dbReference type="Pfam" id="PF04072">
    <property type="entry name" value="LCM"/>
    <property type="match status" value="1"/>
</dbReference>
<keyword evidence="4 7" id="KW-0808">Transferase</keyword>
<dbReference type="EC" id="2.1.1.-" evidence="6"/>
<dbReference type="AlphaFoldDB" id="A0A6G9YEA6"/>
<evidence type="ECO:0000256" key="3">
    <source>
        <dbReference type="ARBA" id="ARBA00022603"/>
    </source>
</evidence>
<dbReference type="KEGG" id="nah:F5544_17285"/>
<evidence type="ECO:0000313" key="8">
    <source>
        <dbReference type="Proteomes" id="UP000503540"/>
    </source>
</evidence>
<accession>A0A6G9YEA6</accession>
<reference evidence="7 8" key="1">
    <citation type="journal article" date="2019" name="ACS Chem. Biol.">
        <title>Identification and Mobilization of a Cryptic Antibiotic Biosynthesis Gene Locus from a Human-Pathogenic Nocardia Isolate.</title>
        <authorList>
            <person name="Herisse M."/>
            <person name="Ishida K."/>
            <person name="Porter J.L."/>
            <person name="Howden B."/>
            <person name="Hertweck C."/>
            <person name="Stinear T.P."/>
            <person name="Pidot S.J."/>
        </authorList>
    </citation>
    <scope>NUCLEOTIDE SEQUENCE [LARGE SCALE GENOMIC DNA]</scope>
    <source>
        <strain evidence="7 8">AUSMDU00012717</strain>
    </source>
</reference>
<protein>
    <recommendedName>
        <fullName evidence="6">S-adenosyl-L-methionine-dependent methyltransferase</fullName>
        <ecNumber evidence="6">2.1.1.-</ecNumber>
    </recommendedName>
</protein>
<evidence type="ECO:0000256" key="2">
    <source>
        <dbReference type="ARBA" id="ARBA00008138"/>
    </source>
</evidence>
<evidence type="ECO:0000256" key="6">
    <source>
        <dbReference type="RuleBase" id="RU362030"/>
    </source>
</evidence>
<keyword evidence="3 6" id="KW-0489">Methyltransferase</keyword>
<dbReference type="PANTHER" id="PTHR43619:SF2">
    <property type="entry name" value="S-ADENOSYL-L-METHIONINE-DEPENDENT METHYLTRANSFERASES SUPERFAMILY PROTEIN"/>
    <property type="match status" value="1"/>
</dbReference>
<dbReference type="Gene3D" id="3.40.50.150">
    <property type="entry name" value="Vaccinia Virus protein VP39"/>
    <property type="match status" value="1"/>
</dbReference>
<comment type="similarity">
    <text evidence="2 6">Belongs to the UPF0677 family.</text>
</comment>
<dbReference type="InterPro" id="IPR007213">
    <property type="entry name" value="Ppm1/Ppm2/Tcmp"/>
</dbReference>
<evidence type="ECO:0000256" key="5">
    <source>
        <dbReference type="ARBA" id="ARBA00022691"/>
    </source>
</evidence>
<dbReference type="Proteomes" id="UP000503540">
    <property type="component" value="Chromosome"/>
</dbReference>
<sequence>MQTGEPSRTAMGVAIYRAEHQLEDGGRIFTDPLAVRVVDGMVDPLNIHEDPAIRRRMRLIIAARARYADDALAAAVAAGTTQAVVLGAGLDTLAYRNPHAGLRVYEIDHPATQEWKRNRLRETAIDIPGSVTYVPVDFERQTLEQAMAATEFDPGRPAFVIWLGVVVYLTGDAIRATLRYLAGLAPGTEVVLDYAQPVRAVTPEEQAMAEVREARLAALGERWLSLFTPEEMAGELRAAGFEIAEDLDPAAAIGRYLGADLPAERLGPHIVRAVVPS</sequence>
<proteinExistence type="inferred from homology"/>
<comment type="function">
    <text evidence="1 6">Exhibits S-adenosyl-L-methionine-dependent methyltransferase activity.</text>
</comment>
<dbReference type="SUPFAM" id="SSF53335">
    <property type="entry name" value="S-adenosyl-L-methionine-dependent methyltransferases"/>
    <property type="match status" value="1"/>
</dbReference>
<organism evidence="7 8">
    <name type="scientific">Nocardia arthritidis</name>
    <dbReference type="NCBI Taxonomy" id="228602"/>
    <lineage>
        <taxon>Bacteria</taxon>
        <taxon>Bacillati</taxon>
        <taxon>Actinomycetota</taxon>
        <taxon>Actinomycetes</taxon>
        <taxon>Mycobacteriales</taxon>
        <taxon>Nocardiaceae</taxon>
        <taxon>Nocardia</taxon>
    </lineage>
</organism>
<dbReference type="PANTHER" id="PTHR43619">
    <property type="entry name" value="S-ADENOSYL-L-METHIONINE-DEPENDENT METHYLTRANSFERASE YKTD-RELATED"/>
    <property type="match status" value="1"/>
</dbReference>
<dbReference type="GO" id="GO:0032259">
    <property type="term" value="P:methylation"/>
    <property type="evidence" value="ECO:0007669"/>
    <property type="project" value="UniProtKB-KW"/>
</dbReference>
<keyword evidence="8" id="KW-1185">Reference proteome</keyword>
<evidence type="ECO:0000256" key="1">
    <source>
        <dbReference type="ARBA" id="ARBA00003907"/>
    </source>
</evidence>
<dbReference type="NCBIfam" id="TIGR00027">
    <property type="entry name" value="mthyl_TIGR00027"/>
    <property type="match status" value="1"/>
</dbReference>
<evidence type="ECO:0000256" key="4">
    <source>
        <dbReference type="ARBA" id="ARBA00022679"/>
    </source>
</evidence>
<name>A0A6G9YEA6_9NOCA</name>
<dbReference type="EMBL" id="CP046172">
    <property type="protein sequence ID" value="QIS11333.1"/>
    <property type="molecule type" value="Genomic_DNA"/>
</dbReference>
<dbReference type="InterPro" id="IPR011610">
    <property type="entry name" value="SAM_mthyl_Trfase_ML2640-like"/>
</dbReference>
<dbReference type="RefSeq" id="WP_167474169.1">
    <property type="nucleotide sequence ID" value="NZ_CP046172.1"/>
</dbReference>
<evidence type="ECO:0000313" key="7">
    <source>
        <dbReference type="EMBL" id="QIS11333.1"/>
    </source>
</evidence>
<dbReference type="InterPro" id="IPR029063">
    <property type="entry name" value="SAM-dependent_MTases_sf"/>
</dbReference>
<dbReference type="GO" id="GO:0008168">
    <property type="term" value="F:methyltransferase activity"/>
    <property type="evidence" value="ECO:0007669"/>
    <property type="project" value="UniProtKB-UniRule"/>
</dbReference>
<keyword evidence="5 6" id="KW-0949">S-adenosyl-L-methionine</keyword>
<gene>
    <name evidence="7" type="ORF">F5544_17285</name>
</gene>